<evidence type="ECO:0000313" key="2">
    <source>
        <dbReference type="EMBL" id="OHX63938.1"/>
    </source>
</evidence>
<feature type="domain" description="Macroglobulin" evidence="1">
    <location>
        <begin position="29"/>
        <end position="110"/>
    </location>
</feature>
<dbReference type="Gene3D" id="2.60.40.1930">
    <property type="match status" value="1"/>
</dbReference>
<dbReference type="InterPro" id="IPR002890">
    <property type="entry name" value="MG2"/>
</dbReference>
<dbReference type="EMBL" id="JRYR02000002">
    <property type="protein sequence ID" value="OHX63938.1"/>
    <property type="molecule type" value="Genomic_DNA"/>
</dbReference>
<evidence type="ECO:0000313" key="3">
    <source>
        <dbReference type="Proteomes" id="UP000179797"/>
    </source>
</evidence>
<dbReference type="GO" id="GO:0004866">
    <property type="term" value="F:endopeptidase inhibitor activity"/>
    <property type="evidence" value="ECO:0007669"/>
    <property type="project" value="InterPro"/>
</dbReference>
<evidence type="ECO:0000259" key="1">
    <source>
        <dbReference type="Pfam" id="PF01835"/>
    </source>
</evidence>
<dbReference type="Proteomes" id="UP000179797">
    <property type="component" value="Unassembled WGS sequence"/>
</dbReference>
<reference evidence="2 3" key="1">
    <citation type="journal article" date="2012" name="Int. J. Syst. Evol. Microbiol.">
        <title>Flammeovirga pacifica sp. nov., isolated from deep-sea sediment.</title>
        <authorList>
            <person name="Xu H."/>
            <person name="Fu Y."/>
            <person name="Yang N."/>
            <person name="Ding Z."/>
            <person name="Lai Q."/>
            <person name="Zeng R."/>
        </authorList>
    </citation>
    <scope>NUCLEOTIDE SEQUENCE [LARGE SCALE GENOMIC DNA]</scope>
    <source>
        <strain evidence="3">DSM 24597 / LMG 26175 / WPAGA1</strain>
    </source>
</reference>
<keyword evidence="3" id="KW-1185">Reference proteome</keyword>
<protein>
    <recommendedName>
        <fullName evidence="1">Macroglobulin domain-containing protein</fullName>
    </recommendedName>
</protein>
<gene>
    <name evidence="2" type="ORF">NH26_20220</name>
</gene>
<proteinExistence type="predicted"/>
<dbReference type="STRING" id="915059.NH26_20220"/>
<organism evidence="2 3">
    <name type="scientific">Flammeovirga pacifica</name>
    <dbReference type="NCBI Taxonomy" id="915059"/>
    <lineage>
        <taxon>Bacteria</taxon>
        <taxon>Pseudomonadati</taxon>
        <taxon>Bacteroidota</taxon>
        <taxon>Cytophagia</taxon>
        <taxon>Cytophagales</taxon>
        <taxon>Flammeovirgaceae</taxon>
        <taxon>Flammeovirga</taxon>
    </lineage>
</organism>
<accession>A0A1S1YSE0</accession>
<sequence length="815" mass="93363">MTNFSEVKPIDQLIQKMKDQKISFSKELIYVHTDKPYYMAGENIYYKAYLREASTFFLRQISKTVYVELIDPKNEIISKKLIRVDGEHNHGDFKLSTELEQGTYQLRAYTNWMRNFGMKYFYEQDIKIFQIDMENRREELASKTENQEIIDRSSNGYQQDYDLQFFAEAGHLVAGVPSKIGFKLLNENGLGQDFSATVFDNDGTKVEEVSSDHLGMGSLMLMPESGKSYYAILNKDLHKNQPKKYPLPSIELQGTTLKVFNSRDDLWVVQVISTDGKLGEGAFLLTSQRGNPLFGFDCTTSNTSIRIKVPMDNIQNGIVNFTLFDKNSQPILERKSFKYIPKVPVLETDQPAYKKREKVTLDITLPSNENGAKLAEASVTILDKNLIDLSVKEKTLESEWLFKEGIKGNIEQPKWYFDDFSKEKSHLIDNLMITQGYEKPLWVNHLEDTLKMDYLPERGISILGKTSSIWNKDKIRVSEITMTSLSSEKSFVDQVITDDEGQFTFTGMVFYDTTEFVFSAKKYNVKRAKTTENKNVDISLYGVDSPVIYPKSTQEFTSTFNALAAYEKEILEIEKINRAFDTKTIILDEIEIFDEADRSEFDRPGKLHSNAQTTIVIDQNTMAGMNMWQYLQTTPRASMLLRRAGVSGVGASLSMDEDGQVSELDQTLPIILDGFPVDMYELQSLMASDISFIEILDPIEASIYMNSSNGLIAMYSNTGNLSPNYTVYGINSFKHPGFYMGKEFYTPKYDVQKEEHIKPDHRITLDWIPNVAFDSLGKAQIEFYTDDKTTDYVIEIEGIHQDGELFYSTHDFLNK</sequence>
<name>A0A1S1YSE0_FLAPC</name>
<dbReference type="AlphaFoldDB" id="A0A1S1YSE0"/>
<comment type="caution">
    <text evidence="2">The sequence shown here is derived from an EMBL/GenBank/DDBJ whole genome shotgun (WGS) entry which is preliminary data.</text>
</comment>
<dbReference type="Pfam" id="PF01835">
    <property type="entry name" value="MG2"/>
    <property type="match status" value="1"/>
</dbReference>